<dbReference type="Pfam" id="PF00221">
    <property type="entry name" value="Lyase_aromatic"/>
    <property type="match status" value="1"/>
</dbReference>
<reference evidence="1 2" key="2">
    <citation type="submission" date="2018-11" db="EMBL/GenBank/DDBJ databases">
        <authorList>
            <consortium name="Pathogen Informatics"/>
        </authorList>
    </citation>
    <scope>NUCLEOTIDE SEQUENCE [LARGE SCALE GENOMIC DNA]</scope>
    <source>
        <strain evidence="1 2">MHpl1</strain>
    </source>
</reference>
<protein>
    <submittedName>
        <fullName evidence="3">Histidine ammonia-lyase</fullName>
    </submittedName>
</protein>
<gene>
    <name evidence="1" type="ORF">HPLM_LOCUS19455</name>
</gene>
<organism evidence="3">
    <name type="scientific">Haemonchus placei</name>
    <name type="common">Barber's pole worm</name>
    <dbReference type="NCBI Taxonomy" id="6290"/>
    <lineage>
        <taxon>Eukaryota</taxon>
        <taxon>Metazoa</taxon>
        <taxon>Ecdysozoa</taxon>
        <taxon>Nematoda</taxon>
        <taxon>Chromadorea</taxon>
        <taxon>Rhabditida</taxon>
        <taxon>Rhabditina</taxon>
        <taxon>Rhabditomorpha</taxon>
        <taxon>Strongyloidea</taxon>
        <taxon>Trichostrongylidae</taxon>
        <taxon>Haemonchus</taxon>
    </lineage>
</organism>
<name>A0A0N4X521_HAEPC</name>
<dbReference type="WBParaSite" id="HPLM_0001946301-mRNA-1">
    <property type="protein sequence ID" value="HPLM_0001946301-mRNA-1"/>
    <property type="gene ID" value="HPLM_0001946301"/>
</dbReference>
<reference evidence="3" key="1">
    <citation type="submission" date="2017-02" db="UniProtKB">
        <authorList>
            <consortium name="WormBaseParasite"/>
        </authorList>
    </citation>
    <scope>IDENTIFICATION</scope>
</reference>
<dbReference type="PANTHER" id="PTHR10362">
    <property type="entry name" value="HISTIDINE AMMONIA-LYASE"/>
    <property type="match status" value="1"/>
</dbReference>
<evidence type="ECO:0000313" key="1">
    <source>
        <dbReference type="EMBL" id="VDO77328.1"/>
    </source>
</evidence>
<evidence type="ECO:0000313" key="2">
    <source>
        <dbReference type="Proteomes" id="UP000268014"/>
    </source>
</evidence>
<proteinExistence type="predicted"/>
<dbReference type="Gene3D" id="1.20.200.10">
    <property type="entry name" value="Fumarase/aspartase (Central domain)"/>
    <property type="match status" value="1"/>
</dbReference>
<keyword evidence="2" id="KW-1185">Reference proteome</keyword>
<dbReference type="OrthoDB" id="5852559at2759"/>
<dbReference type="GO" id="GO:0003824">
    <property type="term" value="F:catalytic activity"/>
    <property type="evidence" value="ECO:0007669"/>
    <property type="project" value="InterPro"/>
</dbReference>
<dbReference type="SUPFAM" id="SSF48557">
    <property type="entry name" value="L-aspartase-like"/>
    <property type="match status" value="1"/>
</dbReference>
<dbReference type="InterPro" id="IPR008948">
    <property type="entry name" value="L-Aspartase-like"/>
</dbReference>
<dbReference type="AlphaFoldDB" id="A0A0N4X521"/>
<evidence type="ECO:0000313" key="3">
    <source>
        <dbReference type="WBParaSite" id="HPLM_0001946301-mRNA-1"/>
    </source>
</evidence>
<dbReference type="InterPro" id="IPR001106">
    <property type="entry name" value="Aromatic_Lyase"/>
</dbReference>
<dbReference type="EMBL" id="UZAF01021336">
    <property type="protein sequence ID" value="VDO77328.1"/>
    <property type="molecule type" value="Genomic_DNA"/>
</dbReference>
<sequence>MVTALGAYAVERARNIARQADVIAALSLDVLKGTTRAYDPDIHKIRPHKGQNLSALRLRSLLHSDANPSQIAESHRYCNKVQDAYTLRCVPQVMFLSCLGQGKLG</sequence>
<dbReference type="STRING" id="6290.A0A0N4X521"/>
<dbReference type="Proteomes" id="UP000268014">
    <property type="component" value="Unassembled WGS sequence"/>
</dbReference>
<dbReference type="OMA" id="SESHKFC"/>
<accession>A0A0N4X521</accession>